<feature type="region of interest" description="Disordered" evidence="1">
    <location>
        <begin position="196"/>
        <end position="223"/>
    </location>
</feature>
<feature type="compositionally biased region" description="Polar residues" evidence="1">
    <location>
        <begin position="80"/>
        <end position="89"/>
    </location>
</feature>
<dbReference type="Gene3D" id="4.10.280.10">
    <property type="entry name" value="Helix-loop-helix DNA-binding domain"/>
    <property type="match status" value="1"/>
</dbReference>
<evidence type="ECO:0000313" key="2">
    <source>
        <dbReference type="EMBL" id="ROT78546.1"/>
    </source>
</evidence>
<dbReference type="GO" id="GO:0046983">
    <property type="term" value="F:protein dimerization activity"/>
    <property type="evidence" value="ECO:0007669"/>
    <property type="project" value="InterPro"/>
</dbReference>
<reference evidence="2 3" key="1">
    <citation type="submission" date="2018-04" db="EMBL/GenBank/DDBJ databases">
        <authorList>
            <person name="Zhang X."/>
            <person name="Yuan J."/>
            <person name="Li F."/>
            <person name="Xiang J."/>
        </authorList>
    </citation>
    <scope>NUCLEOTIDE SEQUENCE [LARGE SCALE GENOMIC DNA]</scope>
    <source>
        <tissue evidence="2">Muscle</tissue>
    </source>
</reference>
<name>A0A3R7PPG4_PENVA</name>
<dbReference type="SUPFAM" id="SSF47459">
    <property type="entry name" value="HLH, helix-loop-helix DNA-binding domain"/>
    <property type="match status" value="1"/>
</dbReference>
<protein>
    <recommendedName>
        <fullName evidence="4">BHLH domain-containing protein</fullName>
    </recommendedName>
</protein>
<evidence type="ECO:0000256" key="1">
    <source>
        <dbReference type="SAM" id="MobiDB-lite"/>
    </source>
</evidence>
<reference evidence="2 3" key="2">
    <citation type="submission" date="2019-01" db="EMBL/GenBank/DDBJ databases">
        <title>The decoding of complex shrimp genome reveals the adaptation for benthos swimmer, frequently molting mechanism and breeding impact on genome.</title>
        <authorList>
            <person name="Sun Y."/>
            <person name="Gao Y."/>
            <person name="Yu Y."/>
        </authorList>
    </citation>
    <scope>NUCLEOTIDE SEQUENCE [LARGE SCALE GENOMIC DNA]</scope>
    <source>
        <tissue evidence="2">Muscle</tissue>
    </source>
</reference>
<proteinExistence type="predicted"/>
<dbReference type="InterPro" id="IPR036638">
    <property type="entry name" value="HLH_DNA-bd_sf"/>
</dbReference>
<feature type="region of interest" description="Disordered" evidence="1">
    <location>
        <begin position="66"/>
        <end position="109"/>
    </location>
</feature>
<gene>
    <name evidence="2" type="ORF">C7M84_002751</name>
</gene>
<accession>A0A3R7PPG4</accession>
<dbReference type="EMBL" id="QCYY01001367">
    <property type="protein sequence ID" value="ROT78546.1"/>
    <property type="molecule type" value="Genomic_DNA"/>
</dbReference>
<dbReference type="OrthoDB" id="10047910at2759"/>
<dbReference type="Proteomes" id="UP000283509">
    <property type="component" value="Unassembled WGS sequence"/>
</dbReference>
<dbReference type="STRING" id="6689.A0A3R7PPG4"/>
<comment type="caution">
    <text evidence="2">The sequence shown here is derived from an EMBL/GenBank/DDBJ whole genome shotgun (WGS) entry which is preliminary data.</text>
</comment>
<organism evidence="2 3">
    <name type="scientific">Penaeus vannamei</name>
    <name type="common">Whiteleg shrimp</name>
    <name type="synonym">Litopenaeus vannamei</name>
    <dbReference type="NCBI Taxonomy" id="6689"/>
    <lineage>
        <taxon>Eukaryota</taxon>
        <taxon>Metazoa</taxon>
        <taxon>Ecdysozoa</taxon>
        <taxon>Arthropoda</taxon>
        <taxon>Crustacea</taxon>
        <taxon>Multicrustacea</taxon>
        <taxon>Malacostraca</taxon>
        <taxon>Eumalacostraca</taxon>
        <taxon>Eucarida</taxon>
        <taxon>Decapoda</taxon>
        <taxon>Dendrobranchiata</taxon>
        <taxon>Penaeoidea</taxon>
        <taxon>Penaeidae</taxon>
        <taxon>Penaeus</taxon>
    </lineage>
</organism>
<evidence type="ECO:0008006" key="4">
    <source>
        <dbReference type="Google" id="ProtNLM"/>
    </source>
</evidence>
<keyword evidence="3" id="KW-1185">Reference proteome</keyword>
<dbReference type="AlphaFoldDB" id="A0A3R7PPG4"/>
<evidence type="ECO:0000313" key="3">
    <source>
        <dbReference type="Proteomes" id="UP000283509"/>
    </source>
</evidence>
<feature type="compositionally biased region" description="Basic and acidic residues" evidence="1">
    <location>
        <begin position="67"/>
        <end position="78"/>
    </location>
</feature>
<sequence length="411" mass="45592">MLGSLAPPPALCRWRAALYRGLLLAAREEMPILIGSRAPPGTAREGEACTCRVEITDSSAAHLSLSPRRERLPRDVHSRVPSSSLSTMKAQAGESAMSSLPPIRSGKVSKAREDDPEVTFYLDKLRHLLPAANTRKPLEKKLNRLEVIWNVIQYISELQEVLQMDVHDREMDLLEYETKSITLAAASTVAPVRNLPRTCRPPWPPRQEERGAPRPPCGTTLPGRQVPRACRVAGSTSESVARRFEGEAGVVRARCGKGEKWKEEKWLRAYSWIISSGEREEASSSAQRCSSPASAEHNYRCRRISRLSSLSCPSSSKVTLRGPPRRSPSKVTLEGVLDPQCLIQLKMPSMKRVVTVFLPCCCSRCLALALWRRSEQLACARVTSLAQRPAAAWVRARSPARTRFKDLDAVG</sequence>